<dbReference type="FunFam" id="2.20.28.40:FF:000001">
    <property type="entry name" value="H/ACA ribonucleoprotein complex subunit 3"/>
    <property type="match status" value="1"/>
</dbReference>
<keyword evidence="3" id="KW-0690">Ribosome biogenesis</keyword>
<dbReference type="EMBL" id="QGKX02001621">
    <property type="protein sequence ID" value="KAF3502367.1"/>
    <property type="molecule type" value="Genomic_DNA"/>
</dbReference>
<dbReference type="AlphaFoldDB" id="A0A8S9NKI1"/>
<evidence type="ECO:0000256" key="8">
    <source>
        <dbReference type="SAM" id="MobiDB-lite"/>
    </source>
</evidence>
<evidence type="ECO:0000256" key="2">
    <source>
        <dbReference type="ARBA" id="ARBA00009462"/>
    </source>
</evidence>
<dbReference type="PANTHER" id="PTHR13305:SF6">
    <property type="entry name" value="H_ACA RIBONUCLEOPROTEIN COMPLEX SUBUNIT 3-LIKE PROTEIN"/>
    <property type="match status" value="1"/>
</dbReference>
<dbReference type="Pfam" id="PF04135">
    <property type="entry name" value="Nop10p"/>
    <property type="match status" value="1"/>
</dbReference>
<dbReference type="Gene3D" id="2.20.28.40">
    <property type="entry name" value="H/ACA ribonucleoprotein complex, subunit Nop10"/>
    <property type="match status" value="1"/>
</dbReference>
<evidence type="ECO:0000313" key="10">
    <source>
        <dbReference type="Proteomes" id="UP000712600"/>
    </source>
</evidence>
<dbReference type="GO" id="GO:0070034">
    <property type="term" value="F:telomerase RNA binding"/>
    <property type="evidence" value="ECO:0007669"/>
    <property type="project" value="TreeGrafter"/>
</dbReference>
<protein>
    <recommendedName>
        <fullName evidence="7">Nucleolar protein 10</fullName>
    </recommendedName>
</protein>
<dbReference type="GO" id="GO:0030515">
    <property type="term" value="F:snoRNA binding"/>
    <property type="evidence" value="ECO:0007669"/>
    <property type="project" value="InterPro"/>
</dbReference>
<evidence type="ECO:0000256" key="3">
    <source>
        <dbReference type="ARBA" id="ARBA00022517"/>
    </source>
</evidence>
<dbReference type="SUPFAM" id="SSF144210">
    <property type="entry name" value="Nop10-like SnoRNP"/>
    <property type="match status" value="1"/>
</dbReference>
<comment type="subcellular location">
    <subcellularLocation>
        <location evidence="1">Nucleus</location>
        <location evidence="1">Nucleolus</location>
    </subcellularLocation>
</comment>
<dbReference type="GO" id="GO:1904874">
    <property type="term" value="P:positive regulation of telomerase RNA localization to Cajal body"/>
    <property type="evidence" value="ECO:0007669"/>
    <property type="project" value="TreeGrafter"/>
</dbReference>
<name>A0A8S9NKI1_BRACR</name>
<comment type="similarity">
    <text evidence="2">Belongs to the NOP10 family.</text>
</comment>
<sequence length="164" mass="19103">MYLQCYINEKGEKVYTTKKESPLGSATESAHPARFSPDDKYSKERVLLKKRFGLLPIQGAPVNSDRLCFHSVDELLGSLVYSVLWHQFFLRFPLFCWNPDGFSEELMDRLAEADAPYLVWSLVLDLRSLWNLVVKLFQTLLTGKSLILRQDMTARWYLRFSRSS</sequence>
<evidence type="ECO:0000256" key="1">
    <source>
        <dbReference type="ARBA" id="ARBA00004604"/>
    </source>
</evidence>
<keyword evidence="5" id="KW-0539">Nucleus</keyword>
<gene>
    <name evidence="9" type="ORF">F2Q69_00040651</name>
</gene>
<feature type="region of interest" description="Disordered" evidence="8">
    <location>
        <begin position="18"/>
        <end position="38"/>
    </location>
</feature>
<dbReference type="InterPro" id="IPR007264">
    <property type="entry name" value="H/ACA_rnp_Nop10"/>
</dbReference>
<evidence type="ECO:0000256" key="7">
    <source>
        <dbReference type="ARBA" id="ARBA00030185"/>
    </source>
</evidence>
<keyword evidence="4" id="KW-0698">rRNA processing</keyword>
<reference evidence="9" key="1">
    <citation type="submission" date="2019-12" db="EMBL/GenBank/DDBJ databases">
        <title>Genome sequencing and annotation of Brassica cretica.</title>
        <authorList>
            <person name="Studholme D.J."/>
            <person name="Sarris P."/>
        </authorList>
    </citation>
    <scope>NUCLEOTIDE SEQUENCE</scope>
    <source>
        <strain evidence="9">PFS-109/04</strain>
        <tissue evidence="9">Leaf</tissue>
    </source>
</reference>
<evidence type="ECO:0000256" key="4">
    <source>
        <dbReference type="ARBA" id="ARBA00022552"/>
    </source>
</evidence>
<dbReference type="GO" id="GO:0031120">
    <property type="term" value="P:snRNA pseudouridine synthesis"/>
    <property type="evidence" value="ECO:0007669"/>
    <property type="project" value="TreeGrafter"/>
</dbReference>
<evidence type="ECO:0000313" key="9">
    <source>
        <dbReference type="EMBL" id="KAF3502367.1"/>
    </source>
</evidence>
<organism evidence="9 10">
    <name type="scientific">Brassica cretica</name>
    <name type="common">Mustard</name>
    <dbReference type="NCBI Taxonomy" id="69181"/>
    <lineage>
        <taxon>Eukaryota</taxon>
        <taxon>Viridiplantae</taxon>
        <taxon>Streptophyta</taxon>
        <taxon>Embryophyta</taxon>
        <taxon>Tracheophyta</taxon>
        <taxon>Spermatophyta</taxon>
        <taxon>Magnoliopsida</taxon>
        <taxon>eudicotyledons</taxon>
        <taxon>Gunneridae</taxon>
        <taxon>Pentapetalae</taxon>
        <taxon>rosids</taxon>
        <taxon>malvids</taxon>
        <taxon>Brassicales</taxon>
        <taxon>Brassicaceae</taxon>
        <taxon>Brassiceae</taxon>
        <taxon>Brassica</taxon>
    </lineage>
</organism>
<proteinExistence type="inferred from homology"/>
<dbReference type="Proteomes" id="UP000712600">
    <property type="component" value="Unassembled WGS sequence"/>
</dbReference>
<keyword evidence="6" id="KW-0687">Ribonucleoprotein</keyword>
<dbReference type="GO" id="GO:0031118">
    <property type="term" value="P:rRNA pseudouridine synthesis"/>
    <property type="evidence" value="ECO:0007669"/>
    <property type="project" value="TreeGrafter"/>
</dbReference>
<evidence type="ECO:0000256" key="5">
    <source>
        <dbReference type="ARBA" id="ARBA00023242"/>
    </source>
</evidence>
<dbReference type="GO" id="GO:0031429">
    <property type="term" value="C:box H/ACA snoRNP complex"/>
    <property type="evidence" value="ECO:0007669"/>
    <property type="project" value="TreeGrafter"/>
</dbReference>
<evidence type="ECO:0000256" key="6">
    <source>
        <dbReference type="ARBA" id="ARBA00023274"/>
    </source>
</evidence>
<dbReference type="PANTHER" id="PTHR13305">
    <property type="entry name" value="RIBOSOME BIOGENESIS PROTEIN NOP10"/>
    <property type="match status" value="1"/>
</dbReference>
<accession>A0A8S9NKI1</accession>
<comment type="caution">
    <text evidence="9">The sequence shown here is derived from an EMBL/GenBank/DDBJ whole genome shotgun (WGS) entry which is preliminary data.</text>
</comment>
<dbReference type="InterPro" id="IPR036756">
    <property type="entry name" value="H/ACA_rnp_Nop10_sf"/>
</dbReference>